<proteinExistence type="inferred from homology"/>
<keyword evidence="2 8" id="KW-1003">Cell membrane</keyword>
<evidence type="ECO:0000256" key="8">
    <source>
        <dbReference type="HAMAP-Rule" id="MF_00912"/>
    </source>
</evidence>
<dbReference type="InterPro" id="IPR050487">
    <property type="entry name" value="FtsQ_DivIB"/>
</dbReference>
<evidence type="ECO:0000256" key="2">
    <source>
        <dbReference type="ARBA" id="ARBA00022475"/>
    </source>
</evidence>
<accession>A0ABS5AY54</accession>
<gene>
    <name evidence="8" type="primary">divIB</name>
    <name evidence="11" type="ORF">DHL47_09285</name>
</gene>
<feature type="compositionally biased region" description="Basic and acidic residues" evidence="9">
    <location>
        <begin position="1"/>
        <end position="43"/>
    </location>
</feature>
<sequence>MSKNNHDEPKEEVTEHLSEWQKRNKEYLEKKAQAEAEKQKEAEEAAAEEGEEAAAQAEEGMEKADREAEEDEAESEAAAEEAEIEELFDEAVQAAEAEPELTEKERKKLEKLQKKAEKATAKAPIARVHLYRALPVLLGSTLLFLLSLYFLTPLATMKTLEFSGNQAVDQETLLQSSRIDDRDYTLTTLLNQSNYARNMKASSPWIEQVDMTYQFPVTFQVTVKEYAVLAYLHDGGQYYPILTNGQVIEQAAAADSLPETYLAVEFTDRGLIKEFAQQMAKISDVIKKNIKTVQLTPSKVTSDLLTLTMYDGNKILVPIAHISKKLPYYKGIQPQLEAPSVVDMEAGIFSYAEGAEAQGEETASDSATDTGTEQPAGEEQPAEESQEDGAAAAQNSAENTGNTENR</sequence>
<dbReference type="InterPro" id="IPR026580">
    <property type="entry name" value="DivIB"/>
</dbReference>
<evidence type="ECO:0000313" key="12">
    <source>
        <dbReference type="Proteomes" id="UP001519349"/>
    </source>
</evidence>
<keyword evidence="7 8" id="KW-0131">Cell cycle</keyword>
<dbReference type="Proteomes" id="UP001519349">
    <property type="component" value="Unassembled WGS sequence"/>
</dbReference>
<evidence type="ECO:0000256" key="5">
    <source>
        <dbReference type="ARBA" id="ARBA00022989"/>
    </source>
</evidence>
<evidence type="ECO:0000256" key="1">
    <source>
        <dbReference type="ARBA" id="ARBA00004370"/>
    </source>
</evidence>
<organism evidence="11 12">
    <name type="scientific">Streptococcus panodentis</name>
    <dbReference type="NCBI Taxonomy" id="1581472"/>
    <lineage>
        <taxon>Bacteria</taxon>
        <taxon>Bacillati</taxon>
        <taxon>Bacillota</taxon>
        <taxon>Bacilli</taxon>
        <taxon>Lactobacillales</taxon>
        <taxon>Streptococcaceae</taxon>
        <taxon>Streptococcus</taxon>
    </lineage>
</organism>
<dbReference type="Gene3D" id="3.40.50.10960">
    <property type="match status" value="1"/>
</dbReference>
<dbReference type="HAMAP" id="MF_00912">
    <property type="entry name" value="DivIB"/>
    <property type="match status" value="1"/>
</dbReference>
<evidence type="ECO:0000256" key="4">
    <source>
        <dbReference type="ARBA" id="ARBA00022692"/>
    </source>
</evidence>
<dbReference type="Pfam" id="PF03799">
    <property type="entry name" value="FtsQ_DivIB_C"/>
    <property type="match status" value="1"/>
</dbReference>
<feature type="domain" description="POTRA" evidence="10">
    <location>
        <begin position="155"/>
        <end position="226"/>
    </location>
</feature>
<keyword evidence="4 8" id="KW-0812">Transmembrane</keyword>
<keyword evidence="5 8" id="KW-1133">Transmembrane helix</keyword>
<evidence type="ECO:0000256" key="3">
    <source>
        <dbReference type="ARBA" id="ARBA00022618"/>
    </source>
</evidence>
<feature type="region of interest" description="Disordered" evidence="9">
    <location>
        <begin position="1"/>
        <end position="83"/>
    </location>
</feature>
<feature type="region of interest" description="Disordered" evidence="9">
    <location>
        <begin position="355"/>
        <end position="406"/>
    </location>
</feature>
<comment type="subcellular location">
    <subcellularLocation>
        <location evidence="8">Cell membrane</location>
        <topology evidence="8">Single-pass type II membrane protein</topology>
    </subcellularLocation>
    <subcellularLocation>
        <location evidence="1">Membrane</location>
    </subcellularLocation>
    <text evidence="8">Localizes to the division septum.</text>
</comment>
<evidence type="ECO:0000256" key="6">
    <source>
        <dbReference type="ARBA" id="ARBA00023136"/>
    </source>
</evidence>
<dbReference type="InterPro" id="IPR005548">
    <property type="entry name" value="Cell_div_FtsQ/DivIB_C"/>
</dbReference>
<evidence type="ECO:0000259" key="10">
    <source>
        <dbReference type="PROSITE" id="PS51779"/>
    </source>
</evidence>
<comment type="function">
    <text evidence="8">Cell division protein that may be involved in stabilizing or promoting the assembly of the division complex.</text>
</comment>
<dbReference type="GO" id="GO:0051301">
    <property type="term" value="P:cell division"/>
    <property type="evidence" value="ECO:0007669"/>
    <property type="project" value="UniProtKB-KW"/>
</dbReference>
<dbReference type="EMBL" id="QFAY01000019">
    <property type="protein sequence ID" value="MBP2621505.1"/>
    <property type="molecule type" value="Genomic_DNA"/>
</dbReference>
<dbReference type="PANTHER" id="PTHR37820:SF1">
    <property type="entry name" value="CELL DIVISION PROTEIN FTSQ"/>
    <property type="match status" value="1"/>
</dbReference>
<keyword evidence="12" id="KW-1185">Reference proteome</keyword>
<evidence type="ECO:0000313" key="11">
    <source>
        <dbReference type="EMBL" id="MBP2621505.1"/>
    </source>
</evidence>
<name>A0ABS5AY54_9STRE</name>
<dbReference type="PANTHER" id="PTHR37820">
    <property type="entry name" value="CELL DIVISION PROTEIN DIVIB"/>
    <property type="match status" value="1"/>
</dbReference>
<feature type="transmembrane region" description="Helical" evidence="8">
    <location>
        <begin position="130"/>
        <end position="151"/>
    </location>
</feature>
<dbReference type="PROSITE" id="PS51779">
    <property type="entry name" value="POTRA"/>
    <property type="match status" value="1"/>
</dbReference>
<keyword evidence="6 8" id="KW-0472">Membrane</keyword>
<reference evidence="11 12" key="1">
    <citation type="submission" date="2018-05" db="EMBL/GenBank/DDBJ databases">
        <title>Draft genome sequence of Streptococcus panodentis CCUG 70867T.</title>
        <authorList>
            <person name="Salva-Serra F."/>
            <person name="Mendez V."/>
            <person name="Jaen-Luchoro D."/>
            <person name="Gonzales-Siles L."/>
            <person name="Karlsson R."/>
            <person name="Engstrom-Jakobsson H."/>
            <person name="Busquets A."/>
            <person name="Gomila M."/>
            <person name="Pineiro-Iglesias B."/>
            <person name="Bennasar-Figueras A."/>
            <person name="Seeger M."/>
            <person name="Moore E."/>
        </authorList>
    </citation>
    <scope>NUCLEOTIDE SEQUENCE [LARGE SCALE GENOMIC DNA]</scope>
    <source>
        <strain evidence="11 12">CCUG 70867</strain>
    </source>
</reference>
<dbReference type="RefSeq" id="WP_209551629.1">
    <property type="nucleotide sequence ID" value="NZ_QFAY01000019.1"/>
</dbReference>
<dbReference type="InterPro" id="IPR034746">
    <property type="entry name" value="POTRA"/>
</dbReference>
<keyword evidence="3 8" id="KW-0132">Cell division</keyword>
<evidence type="ECO:0000256" key="9">
    <source>
        <dbReference type="SAM" id="MobiDB-lite"/>
    </source>
</evidence>
<comment type="caution">
    <text evidence="11">The sequence shown here is derived from an EMBL/GenBank/DDBJ whole genome shotgun (WGS) entry which is preliminary data.</text>
</comment>
<feature type="compositionally biased region" description="Polar residues" evidence="9">
    <location>
        <begin position="393"/>
        <end position="406"/>
    </location>
</feature>
<evidence type="ECO:0000256" key="7">
    <source>
        <dbReference type="ARBA" id="ARBA00023306"/>
    </source>
</evidence>
<feature type="compositionally biased region" description="Acidic residues" evidence="9">
    <location>
        <begin position="67"/>
        <end position="83"/>
    </location>
</feature>
<comment type="similarity">
    <text evidence="8">Belongs to the FtsQ/DivIB family. DivIB subfamily.</text>
</comment>
<dbReference type="InterPro" id="IPR013685">
    <property type="entry name" value="POTRA_FtsQ_type"/>
</dbReference>
<protein>
    <recommendedName>
        <fullName evidence="8">Cell division protein DivIB</fullName>
    </recommendedName>
</protein>
<dbReference type="Pfam" id="PF08478">
    <property type="entry name" value="POTRA_1"/>
    <property type="match status" value="1"/>
</dbReference>